<keyword evidence="5" id="KW-0503">Monooxygenase</keyword>
<dbReference type="Gene3D" id="1.10.630.10">
    <property type="entry name" value="Cytochrome P450"/>
    <property type="match status" value="1"/>
</dbReference>
<evidence type="ECO:0000256" key="1">
    <source>
        <dbReference type="ARBA" id="ARBA00010617"/>
    </source>
</evidence>
<accession>A0A9W9YRQ8</accession>
<dbReference type="InterPro" id="IPR039983">
    <property type="entry name" value="CYP46A1"/>
</dbReference>
<dbReference type="OrthoDB" id="5966650at2759"/>
<evidence type="ECO:0000313" key="6">
    <source>
        <dbReference type="EMBL" id="KAJ7362204.1"/>
    </source>
</evidence>
<protein>
    <recommendedName>
        <fullName evidence="8">Cytochrome P450</fullName>
    </recommendedName>
</protein>
<name>A0A9W9YRQ8_9CNID</name>
<dbReference type="AlphaFoldDB" id="A0A9W9YRQ8"/>
<feature type="binding site" description="axial binding residue" evidence="4">
    <location>
        <position position="119"/>
    </location>
    <ligand>
        <name>heme</name>
        <dbReference type="ChEBI" id="CHEBI:30413"/>
    </ligand>
    <ligandPart>
        <name>Fe</name>
        <dbReference type="ChEBI" id="CHEBI:18248"/>
    </ligandPart>
</feature>
<sequence length="178" mass="20403">MKTLKNRICHEVDNLLGTKETIQYDDIAKLEYLGQTLKESLRKHPPATGTVRVTTKPEKFGQFQIPKGAKLHFSIFISHHLPEHWRDPEQFIPERFSVCNKNRISNFVYFPFSCGPRVCIGKVFSAINATVLMARLFQTFKFQLVSRQAVQRDETLTLHPKGGVCCTIKERSCAHALN</sequence>
<dbReference type="PROSITE" id="PS00086">
    <property type="entry name" value="CYTOCHROME_P450"/>
    <property type="match status" value="1"/>
</dbReference>
<dbReference type="GO" id="GO:0020037">
    <property type="term" value="F:heme binding"/>
    <property type="evidence" value="ECO:0007669"/>
    <property type="project" value="InterPro"/>
</dbReference>
<keyword evidence="5" id="KW-0560">Oxidoreductase</keyword>
<comment type="caution">
    <text evidence="6">The sequence shown here is derived from an EMBL/GenBank/DDBJ whole genome shotgun (WGS) entry which is preliminary data.</text>
</comment>
<keyword evidence="2 4" id="KW-0479">Metal-binding</keyword>
<dbReference type="PRINTS" id="PR00465">
    <property type="entry name" value="EP450IV"/>
</dbReference>
<gene>
    <name evidence="6" type="ORF">OS493_013303</name>
</gene>
<dbReference type="PANTHER" id="PTHR24293">
    <property type="entry name" value="CYTOCHROME P450 FAMILY 46 SUBFAMILY A"/>
    <property type="match status" value="1"/>
</dbReference>
<proteinExistence type="inferred from homology"/>
<dbReference type="InterPro" id="IPR017972">
    <property type="entry name" value="Cyt_P450_CS"/>
</dbReference>
<dbReference type="GO" id="GO:0005506">
    <property type="term" value="F:iron ion binding"/>
    <property type="evidence" value="ECO:0007669"/>
    <property type="project" value="InterPro"/>
</dbReference>
<dbReference type="GO" id="GO:0006707">
    <property type="term" value="P:cholesterol catabolic process"/>
    <property type="evidence" value="ECO:0007669"/>
    <property type="project" value="InterPro"/>
</dbReference>
<comment type="cofactor">
    <cofactor evidence="4">
        <name>heme</name>
        <dbReference type="ChEBI" id="CHEBI:30413"/>
    </cofactor>
</comment>
<dbReference type="InterPro" id="IPR036396">
    <property type="entry name" value="Cyt_P450_sf"/>
</dbReference>
<comment type="similarity">
    <text evidence="1 5">Belongs to the cytochrome P450 family.</text>
</comment>
<evidence type="ECO:0000256" key="2">
    <source>
        <dbReference type="ARBA" id="ARBA00022723"/>
    </source>
</evidence>
<dbReference type="SUPFAM" id="SSF48264">
    <property type="entry name" value="Cytochrome P450"/>
    <property type="match status" value="1"/>
</dbReference>
<dbReference type="Pfam" id="PF00067">
    <property type="entry name" value="p450"/>
    <property type="match status" value="1"/>
</dbReference>
<evidence type="ECO:0000256" key="3">
    <source>
        <dbReference type="ARBA" id="ARBA00023004"/>
    </source>
</evidence>
<dbReference type="EMBL" id="MU827307">
    <property type="protein sequence ID" value="KAJ7362204.1"/>
    <property type="molecule type" value="Genomic_DNA"/>
</dbReference>
<evidence type="ECO:0000256" key="4">
    <source>
        <dbReference type="PIRSR" id="PIRSR602403-1"/>
    </source>
</evidence>
<keyword evidence="3 4" id="KW-0408">Iron</keyword>
<reference evidence="6" key="1">
    <citation type="submission" date="2023-01" db="EMBL/GenBank/DDBJ databases">
        <title>Genome assembly of the deep-sea coral Lophelia pertusa.</title>
        <authorList>
            <person name="Herrera S."/>
            <person name="Cordes E."/>
        </authorList>
    </citation>
    <scope>NUCLEOTIDE SEQUENCE</scope>
    <source>
        <strain evidence="6">USNM1676648</strain>
        <tissue evidence="6">Polyp</tissue>
    </source>
</reference>
<dbReference type="GO" id="GO:0033781">
    <property type="term" value="F:cholesterol 24-hydroxylase activity"/>
    <property type="evidence" value="ECO:0007669"/>
    <property type="project" value="InterPro"/>
</dbReference>
<keyword evidence="7" id="KW-1185">Reference proteome</keyword>
<evidence type="ECO:0000313" key="7">
    <source>
        <dbReference type="Proteomes" id="UP001163046"/>
    </source>
</evidence>
<organism evidence="6 7">
    <name type="scientific">Desmophyllum pertusum</name>
    <dbReference type="NCBI Taxonomy" id="174260"/>
    <lineage>
        <taxon>Eukaryota</taxon>
        <taxon>Metazoa</taxon>
        <taxon>Cnidaria</taxon>
        <taxon>Anthozoa</taxon>
        <taxon>Hexacorallia</taxon>
        <taxon>Scleractinia</taxon>
        <taxon>Caryophylliina</taxon>
        <taxon>Caryophylliidae</taxon>
        <taxon>Desmophyllum</taxon>
    </lineage>
</organism>
<evidence type="ECO:0008006" key="8">
    <source>
        <dbReference type="Google" id="ProtNLM"/>
    </source>
</evidence>
<evidence type="ECO:0000256" key="5">
    <source>
        <dbReference type="RuleBase" id="RU000461"/>
    </source>
</evidence>
<dbReference type="PANTHER" id="PTHR24293:SF0">
    <property type="entry name" value="CYP46A1 PROTEIN-RELATED"/>
    <property type="match status" value="1"/>
</dbReference>
<dbReference type="InterPro" id="IPR001128">
    <property type="entry name" value="Cyt_P450"/>
</dbReference>
<dbReference type="Proteomes" id="UP001163046">
    <property type="component" value="Unassembled WGS sequence"/>
</dbReference>
<dbReference type="InterPro" id="IPR002403">
    <property type="entry name" value="Cyt_P450_E_grp-IV"/>
</dbReference>
<keyword evidence="4 5" id="KW-0349">Heme</keyword>